<dbReference type="OrthoDB" id="290375at2"/>
<protein>
    <submittedName>
        <fullName evidence="2">Uncharacterized protein</fullName>
    </submittedName>
</protein>
<dbReference type="EMBL" id="SJPG01000001">
    <property type="protein sequence ID" value="TWT61395.1"/>
    <property type="molecule type" value="Genomic_DNA"/>
</dbReference>
<evidence type="ECO:0000313" key="2">
    <source>
        <dbReference type="EMBL" id="TWT61395.1"/>
    </source>
</evidence>
<evidence type="ECO:0000256" key="1">
    <source>
        <dbReference type="SAM" id="MobiDB-lite"/>
    </source>
</evidence>
<gene>
    <name evidence="2" type="ORF">Pan54_21310</name>
</gene>
<name>A0A5C5XGX7_9PLAN</name>
<proteinExistence type="predicted"/>
<feature type="compositionally biased region" description="Polar residues" evidence="1">
    <location>
        <begin position="1"/>
        <end position="15"/>
    </location>
</feature>
<reference evidence="2 3" key="1">
    <citation type="submission" date="2019-02" db="EMBL/GenBank/DDBJ databases">
        <title>Deep-cultivation of Planctomycetes and their phenomic and genomic characterization uncovers novel biology.</title>
        <authorList>
            <person name="Wiegand S."/>
            <person name="Jogler M."/>
            <person name="Boedeker C."/>
            <person name="Pinto D."/>
            <person name="Vollmers J."/>
            <person name="Rivas-Marin E."/>
            <person name="Kohn T."/>
            <person name="Peeters S.H."/>
            <person name="Heuer A."/>
            <person name="Rast P."/>
            <person name="Oberbeckmann S."/>
            <person name="Bunk B."/>
            <person name="Jeske O."/>
            <person name="Meyerdierks A."/>
            <person name="Storesund J.E."/>
            <person name="Kallscheuer N."/>
            <person name="Luecker S."/>
            <person name="Lage O.M."/>
            <person name="Pohl T."/>
            <person name="Merkel B.J."/>
            <person name="Hornburger P."/>
            <person name="Mueller R.-W."/>
            <person name="Bruemmer F."/>
            <person name="Labrenz M."/>
            <person name="Spormann A.M."/>
            <person name="Op Den Camp H."/>
            <person name="Overmann J."/>
            <person name="Amann R."/>
            <person name="Jetten M.S.M."/>
            <person name="Mascher T."/>
            <person name="Medema M.H."/>
            <person name="Devos D.P."/>
            <person name="Kaster A.-K."/>
            <person name="Ovreas L."/>
            <person name="Rohde M."/>
            <person name="Galperin M.Y."/>
            <person name="Jogler C."/>
        </authorList>
    </citation>
    <scope>NUCLEOTIDE SEQUENCE [LARGE SCALE GENOMIC DNA]</scope>
    <source>
        <strain evidence="2 3">Pan54</strain>
    </source>
</reference>
<dbReference type="RefSeq" id="WP_146503393.1">
    <property type="nucleotide sequence ID" value="NZ_SJPG01000001.1"/>
</dbReference>
<comment type="caution">
    <text evidence="2">The sequence shown here is derived from an EMBL/GenBank/DDBJ whole genome shotgun (WGS) entry which is preliminary data.</text>
</comment>
<accession>A0A5C5XGX7</accession>
<evidence type="ECO:0000313" key="3">
    <source>
        <dbReference type="Proteomes" id="UP000316095"/>
    </source>
</evidence>
<dbReference type="AlphaFoldDB" id="A0A5C5XGX7"/>
<organism evidence="2 3">
    <name type="scientific">Rubinisphaera italica</name>
    <dbReference type="NCBI Taxonomy" id="2527969"/>
    <lineage>
        <taxon>Bacteria</taxon>
        <taxon>Pseudomonadati</taxon>
        <taxon>Planctomycetota</taxon>
        <taxon>Planctomycetia</taxon>
        <taxon>Planctomycetales</taxon>
        <taxon>Planctomycetaceae</taxon>
        <taxon>Rubinisphaera</taxon>
    </lineage>
</organism>
<keyword evidence="3" id="KW-1185">Reference proteome</keyword>
<dbReference type="Proteomes" id="UP000316095">
    <property type="component" value="Unassembled WGS sequence"/>
</dbReference>
<feature type="region of interest" description="Disordered" evidence="1">
    <location>
        <begin position="1"/>
        <end position="30"/>
    </location>
</feature>
<sequence>MNTPASNQSQKTASPSRRAPFPNPQENLHPGQDLITYVKDYARQKPEAAALWCFGIGFVVGWKLKPW</sequence>